<dbReference type="Pfam" id="PF00155">
    <property type="entry name" value="Aminotran_1_2"/>
    <property type="match status" value="1"/>
</dbReference>
<feature type="compositionally biased region" description="Basic and acidic residues" evidence="8">
    <location>
        <begin position="86"/>
        <end position="98"/>
    </location>
</feature>
<feature type="region of interest" description="Disordered" evidence="8">
    <location>
        <begin position="83"/>
        <end position="103"/>
    </location>
</feature>
<dbReference type="Pfam" id="PF00392">
    <property type="entry name" value="GntR"/>
    <property type="match status" value="1"/>
</dbReference>
<protein>
    <submittedName>
        <fullName evidence="10">PLP-dependent aminotransferase family protein</fullName>
    </submittedName>
</protein>
<dbReference type="InterPro" id="IPR015421">
    <property type="entry name" value="PyrdxlP-dep_Trfase_major"/>
</dbReference>
<dbReference type="PANTHER" id="PTHR46577:SF1">
    <property type="entry name" value="HTH-TYPE TRANSCRIPTIONAL REGULATORY PROTEIN GABR"/>
    <property type="match status" value="1"/>
</dbReference>
<evidence type="ECO:0000256" key="6">
    <source>
        <dbReference type="ARBA" id="ARBA00023125"/>
    </source>
</evidence>
<dbReference type="Gene3D" id="3.40.640.10">
    <property type="entry name" value="Type I PLP-dependent aspartate aminotransferase-like (Major domain)"/>
    <property type="match status" value="1"/>
</dbReference>
<accession>A0A398CNL9</accession>
<keyword evidence="10" id="KW-0808">Transferase</keyword>
<dbReference type="Gene3D" id="1.10.10.10">
    <property type="entry name" value="Winged helix-like DNA-binding domain superfamily/Winged helix DNA-binding domain"/>
    <property type="match status" value="1"/>
</dbReference>
<keyword evidence="6" id="KW-0238">DNA-binding</keyword>
<evidence type="ECO:0000259" key="9">
    <source>
        <dbReference type="PROSITE" id="PS50949"/>
    </source>
</evidence>
<dbReference type="GO" id="GO:0003677">
    <property type="term" value="F:DNA binding"/>
    <property type="evidence" value="ECO:0007669"/>
    <property type="project" value="UniProtKB-KW"/>
</dbReference>
<dbReference type="PROSITE" id="PS50949">
    <property type="entry name" value="HTH_GNTR"/>
    <property type="match status" value="1"/>
</dbReference>
<organism evidence="10 11">
    <name type="scientific">Cohnella faecalis</name>
    <dbReference type="NCBI Taxonomy" id="2315694"/>
    <lineage>
        <taxon>Bacteria</taxon>
        <taxon>Bacillati</taxon>
        <taxon>Bacillota</taxon>
        <taxon>Bacilli</taxon>
        <taxon>Bacillales</taxon>
        <taxon>Paenibacillaceae</taxon>
        <taxon>Cohnella</taxon>
    </lineage>
</organism>
<dbReference type="EMBL" id="QXJM01000039">
    <property type="protein sequence ID" value="RIE02849.1"/>
    <property type="molecule type" value="Genomic_DNA"/>
</dbReference>
<comment type="similarity">
    <text evidence="2">In the C-terminal section; belongs to the class-I pyridoxal-phosphate-dependent aminotransferase family.</text>
</comment>
<evidence type="ECO:0000256" key="7">
    <source>
        <dbReference type="ARBA" id="ARBA00023163"/>
    </source>
</evidence>
<dbReference type="AlphaFoldDB" id="A0A398CNL9"/>
<dbReference type="InterPro" id="IPR051446">
    <property type="entry name" value="HTH_trans_reg/aminotransferase"/>
</dbReference>
<comment type="cofactor">
    <cofactor evidence="1">
        <name>pyridoxal 5'-phosphate</name>
        <dbReference type="ChEBI" id="CHEBI:597326"/>
    </cofactor>
</comment>
<keyword evidence="7" id="KW-0804">Transcription</keyword>
<dbReference type="SMART" id="SM00345">
    <property type="entry name" value="HTH_GNTR"/>
    <property type="match status" value="1"/>
</dbReference>
<dbReference type="PANTHER" id="PTHR46577">
    <property type="entry name" value="HTH-TYPE TRANSCRIPTIONAL REGULATORY PROTEIN GABR"/>
    <property type="match status" value="1"/>
</dbReference>
<evidence type="ECO:0000256" key="3">
    <source>
        <dbReference type="ARBA" id="ARBA00022576"/>
    </source>
</evidence>
<keyword evidence="4" id="KW-0663">Pyridoxal phosphate</keyword>
<dbReference type="GO" id="GO:0008483">
    <property type="term" value="F:transaminase activity"/>
    <property type="evidence" value="ECO:0007669"/>
    <property type="project" value="UniProtKB-KW"/>
</dbReference>
<dbReference type="RefSeq" id="WP_119150880.1">
    <property type="nucleotide sequence ID" value="NZ_JBHSOV010000062.1"/>
</dbReference>
<reference evidence="10 11" key="1">
    <citation type="submission" date="2018-09" db="EMBL/GenBank/DDBJ databases">
        <title>Cohnella cavernae sp. nov., isolated from a karst cave.</title>
        <authorList>
            <person name="Zhu H."/>
        </authorList>
    </citation>
    <scope>NUCLEOTIDE SEQUENCE [LARGE SCALE GENOMIC DNA]</scope>
    <source>
        <strain evidence="10 11">K2E09-144</strain>
    </source>
</reference>
<dbReference type="CDD" id="cd07377">
    <property type="entry name" value="WHTH_GntR"/>
    <property type="match status" value="1"/>
</dbReference>
<gene>
    <name evidence="10" type="ORF">D3H35_19670</name>
</gene>
<proteinExistence type="inferred from homology"/>
<evidence type="ECO:0000256" key="8">
    <source>
        <dbReference type="SAM" id="MobiDB-lite"/>
    </source>
</evidence>
<comment type="caution">
    <text evidence="10">The sequence shown here is derived from an EMBL/GenBank/DDBJ whole genome shotgun (WGS) entry which is preliminary data.</text>
</comment>
<dbReference type="CDD" id="cd00609">
    <property type="entry name" value="AAT_like"/>
    <property type="match status" value="1"/>
</dbReference>
<keyword evidence="5" id="KW-0805">Transcription regulation</keyword>
<name>A0A398CNL9_9BACL</name>
<evidence type="ECO:0000256" key="5">
    <source>
        <dbReference type="ARBA" id="ARBA00023015"/>
    </source>
</evidence>
<dbReference type="Proteomes" id="UP000266340">
    <property type="component" value="Unassembled WGS sequence"/>
</dbReference>
<dbReference type="GO" id="GO:0003700">
    <property type="term" value="F:DNA-binding transcription factor activity"/>
    <property type="evidence" value="ECO:0007669"/>
    <property type="project" value="InterPro"/>
</dbReference>
<evidence type="ECO:0000313" key="10">
    <source>
        <dbReference type="EMBL" id="RIE02849.1"/>
    </source>
</evidence>
<dbReference type="SUPFAM" id="SSF53383">
    <property type="entry name" value="PLP-dependent transferases"/>
    <property type="match status" value="1"/>
</dbReference>
<evidence type="ECO:0000313" key="11">
    <source>
        <dbReference type="Proteomes" id="UP000266340"/>
    </source>
</evidence>
<dbReference type="InterPro" id="IPR036388">
    <property type="entry name" value="WH-like_DNA-bd_sf"/>
</dbReference>
<evidence type="ECO:0000256" key="2">
    <source>
        <dbReference type="ARBA" id="ARBA00005384"/>
    </source>
</evidence>
<dbReference type="GO" id="GO:0030170">
    <property type="term" value="F:pyridoxal phosphate binding"/>
    <property type="evidence" value="ECO:0007669"/>
    <property type="project" value="InterPro"/>
</dbReference>
<dbReference type="InterPro" id="IPR036390">
    <property type="entry name" value="WH_DNA-bd_sf"/>
</dbReference>
<keyword evidence="3 10" id="KW-0032">Aminotransferase</keyword>
<feature type="domain" description="HTH gntR-type" evidence="9">
    <location>
        <begin position="14"/>
        <end position="82"/>
    </location>
</feature>
<dbReference type="InterPro" id="IPR004839">
    <property type="entry name" value="Aminotransferase_I/II_large"/>
</dbReference>
<sequence length="503" mass="55399">MLPIDYSGQLARFGIKHVALYEAIREAIADGTLAPGERLPSTRTFAAEYGLSRGSVSLAYDMLASGGYLRAGIGQGTFVAGSPGTKRPDNNRCEDGDRAAPAAPRLSSWGKRIAAMYEEERLTERGANEAGSADIRVSFVPQGIGSRWFPWAEWRAVTAARWKKLGASGEDGSSDPAGSMGLRRSIADRLRRERGITCDPGDIVLTSGSMQAIALVSQILLEEGTNAVVENPGYSGIRRAVRMSGARCVEGNVDECGIVPEDWDADLLFVTPTRQFPTGAVLTYDRRLSLLSWASRRGAWIVEDDFDSDFRWGGRPVEPLKALDTEERVVYIGTFSRSMRREVRIGYAVVPKQLREPMLAAKKLYDPYPVGVAEQEALADWMADGGYDRYMKRLRRSYGRLESMLRQRLEADLPGLFRIAPSDAGLHLYAIWLRDSESYGEFKRECRLRGVAWKDGTGYDAHSGSSSTAGAPAALFGFSHLEEREIEEGISVMREAAETIREG</sequence>
<evidence type="ECO:0000256" key="4">
    <source>
        <dbReference type="ARBA" id="ARBA00022898"/>
    </source>
</evidence>
<dbReference type="InterPro" id="IPR000524">
    <property type="entry name" value="Tscrpt_reg_HTH_GntR"/>
</dbReference>
<dbReference type="SUPFAM" id="SSF46785">
    <property type="entry name" value="Winged helix' DNA-binding domain"/>
    <property type="match status" value="1"/>
</dbReference>
<dbReference type="InterPro" id="IPR015424">
    <property type="entry name" value="PyrdxlP-dep_Trfase"/>
</dbReference>
<keyword evidence="11" id="KW-1185">Reference proteome</keyword>
<evidence type="ECO:0000256" key="1">
    <source>
        <dbReference type="ARBA" id="ARBA00001933"/>
    </source>
</evidence>
<dbReference type="OrthoDB" id="9808770at2"/>